<dbReference type="PANTHER" id="PTHR43773:SF1">
    <property type="entry name" value="MAGNESIUM TRANSPORTER MGTE"/>
    <property type="match status" value="1"/>
</dbReference>
<evidence type="ECO:0000313" key="3">
    <source>
        <dbReference type="Proteomes" id="UP000068447"/>
    </source>
</evidence>
<name>A0A0U3B1E1_9ALTE</name>
<evidence type="ECO:0000313" key="2">
    <source>
        <dbReference type="EMBL" id="ALT00224.1"/>
    </source>
</evidence>
<dbReference type="SUPFAM" id="SSF158791">
    <property type="entry name" value="MgtE N-terminal domain-like"/>
    <property type="match status" value="1"/>
</dbReference>
<dbReference type="InterPro" id="IPR006668">
    <property type="entry name" value="Mg_transptr_MgtE_intracell_dom"/>
</dbReference>
<gene>
    <name evidence="2" type="ORF">AT746_19450</name>
</gene>
<organism evidence="2 3">
    <name type="scientific">Lacimicrobium alkaliphilum</name>
    <dbReference type="NCBI Taxonomy" id="1526571"/>
    <lineage>
        <taxon>Bacteria</taxon>
        <taxon>Pseudomonadati</taxon>
        <taxon>Pseudomonadota</taxon>
        <taxon>Gammaproteobacteria</taxon>
        <taxon>Alteromonadales</taxon>
        <taxon>Alteromonadaceae</taxon>
        <taxon>Lacimicrobium</taxon>
    </lineage>
</organism>
<dbReference type="Proteomes" id="UP000068447">
    <property type="component" value="Chromosome"/>
</dbReference>
<dbReference type="SUPFAM" id="SSF54631">
    <property type="entry name" value="CBS-domain pair"/>
    <property type="match status" value="1"/>
</dbReference>
<dbReference type="GO" id="GO:0016020">
    <property type="term" value="C:membrane"/>
    <property type="evidence" value="ECO:0007669"/>
    <property type="project" value="InterPro"/>
</dbReference>
<dbReference type="Pfam" id="PF03448">
    <property type="entry name" value="MgtE_N"/>
    <property type="match status" value="1"/>
</dbReference>
<dbReference type="PANTHER" id="PTHR43773">
    <property type="entry name" value="MAGNESIUM TRANSPORTER MGTE"/>
    <property type="match status" value="1"/>
</dbReference>
<dbReference type="AlphaFoldDB" id="A0A0U3B1E1"/>
<feature type="domain" description="Magnesium transporter MgtE intracellular" evidence="1">
    <location>
        <begin position="15"/>
        <end position="118"/>
    </location>
</feature>
<dbReference type="KEGG" id="lal:AT746_19450"/>
<dbReference type="SMART" id="SM00924">
    <property type="entry name" value="MgtE_N"/>
    <property type="match status" value="1"/>
</dbReference>
<dbReference type="InterPro" id="IPR046342">
    <property type="entry name" value="CBS_dom_sf"/>
</dbReference>
<dbReference type="InterPro" id="IPR038076">
    <property type="entry name" value="MgtE_N_sf"/>
</dbReference>
<proteinExistence type="predicted"/>
<dbReference type="GO" id="GO:0015095">
    <property type="term" value="F:magnesium ion transmembrane transporter activity"/>
    <property type="evidence" value="ECO:0007669"/>
    <property type="project" value="InterPro"/>
</dbReference>
<dbReference type="RefSeq" id="WP_062483771.1">
    <property type="nucleotide sequence ID" value="NZ_CP013650.1"/>
</dbReference>
<sequence>MTTANLSLALHFLKEQPQAAARQLERESPQKVTDLLSQAPAEVAASTLAAMMPDHASGILSLMSDEQVSRLFFELKSADIATILRHIDDQKRAQCFTLMTPRKKSACQRLLGYPDYTVGAWLETDLLMLTDTMRVQDAVLRLRKSTAANLQHCFVVNQQRQLIGPVSIYKLLHASESTLVSHLIEERCAGLNGFTELRSAISLDDWWHRDSMPVVNYDNELIGVIHHHQIRHVLNKKGARRQQALPHEILNAYGASISTLLELFSPQTKG</sequence>
<evidence type="ECO:0000259" key="1">
    <source>
        <dbReference type="SMART" id="SM00924"/>
    </source>
</evidence>
<dbReference type="Gene3D" id="1.25.60.10">
    <property type="entry name" value="MgtE N-terminal domain-like"/>
    <property type="match status" value="1"/>
</dbReference>
<accession>A0A0U3B1E1</accession>
<keyword evidence="3" id="KW-1185">Reference proteome</keyword>
<dbReference type="InterPro" id="IPR006669">
    <property type="entry name" value="MgtE_transporter"/>
</dbReference>
<protein>
    <recommendedName>
        <fullName evidence="1">Magnesium transporter MgtE intracellular domain-containing protein</fullName>
    </recommendedName>
</protein>
<reference evidence="2 3" key="1">
    <citation type="submission" date="2015-12" db="EMBL/GenBank/DDBJ databases">
        <title>Complete genome of Lacimicrobium alkaliphilum KCTC 32984.</title>
        <authorList>
            <person name="Kim S.-G."/>
            <person name="Lee Y.-J."/>
        </authorList>
    </citation>
    <scope>NUCLEOTIDE SEQUENCE [LARGE SCALE GENOMIC DNA]</scope>
    <source>
        <strain evidence="2 3">YelD216</strain>
    </source>
</reference>
<dbReference type="OrthoDB" id="6381600at2"/>
<dbReference type="Gene3D" id="3.10.580.10">
    <property type="entry name" value="CBS-domain"/>
    <property type="match status" value="1"/>
</dbReference>
<dbReference type="STRING" id="1526571.AT746_19450"/>
<dbReference type="EMBL" id="CP013650">
    <property type="protein sequence ID" value="ALT00224.1"/>
    <property type="molecule type" value="Genomic_DNA"/>
</dbReference>